<evidence type="ECO:0000256" key="1">
    <source>
        <dbReference type="ARBA" id="ARBA00004141"/>
    </source>
</evidence>
<feature type="transmembrane region" description="Helical" evidence="6">
    <location>
        <begin position="250"/>
        <end position="270"/>
    </location>
</feature>
<feature type="transmembrane region" description="Helical" evidence="6">
    <location>
        <begin position="139"/>
        <end position="160"/>
    </location>
</feature>
<dbReference type="GO" id="GO:0022857">
    <property type="term" value="F:transmembrane transporter activity"/>
    <property type="evidence" value="ECO:0007669"/>
    <property type="project" value="InterPro"/>
</dbReference>
<feature type="transmembrane region" description="Helical" evidence="6">
    <location>
        <begin position="464"/>
        <end position="483"/>
    </location>
</feature>
<feature type="transmembrane region" description="Helical" evidence="6">
    <location>
        <begin position="426"/>
        <end position="452"/>
    </location>
</feature>
<evidence type="ECO:0000256" key="2">
    <source>
        <dbReference type="ARBA" id="ARBA00022692"/>
    </source>
</evidence>
<keyword evidence="9" id="KW-1185">Reference proteome</keyword>
<dbReference type="InterPro" id="IPR020846">
    <property type="entry name" value="MFS_dom"/>
</dbReference>
<evidence type="ECO:0000256" key="6">
    <source>
        <dbReference type="SAM" id="Phobius"/>
    </source>
</evidence>
<dbReference type="InterPro" id="IPR036259">
    <property type="entry name" value="MFS_trans_sf"/>
</dbReference>
<gene>
    <name evidence="8" type="ORF">GQX73_g2265</name>
</gene>
<evidence type="ECO:0000313" key="9">
    <source>
        <dbReference type="Proteomes" id="UP000481858"/>
    </source>
</evidence>
<feature type="region of interest" description="Disordered" evidence="5">
    <location>
        <begin position="1"/>
        <end position="25"/>
    </location>
</feature>
<dbReference type="Pfam" id="PF07690">
    <property type="entry name" value="MFS_1"/>
    <property type="match status" value="1"/>
</dbReference>
<comment type="caution">
    <text evidence="8">The sequence shown here is derived from an EMBL/GenBank/DDBJ whole genome shotgun (WGS) entry which is preliminary data.</text>
</comment>
<dbReference type="EMBL" id="WUBL01000014">
    <property type="protein sequence ID" value="KAF2971311.1"/>
    <property type="molecule type" value="Genomic_DNA"/>
</dbReference>
<feature type="transmembrane region" description="Helical" evidence="6">
    <location>
        <begin position="46"/>
        <end position="72"/>
    </location>
</feature>
<evidence type="ECO:0000256" key="5">
    <source>
        <dbReference type="SAM" id="MobiDB-lite"/>
    </source>
</evidence>
<reference evidence="8 9" key="1">
    <citation type="submission" date="2019-12" db="EMBL/GenBank/DDBJ databases">
        <title>Draft genome sequence of the ascomycete Xylaria multiplex DSM 110363.</title>
        <authorList>
            <person name="Buettner E."/>
            <person name="Kellner H."/>
        </authorList>
    </citation>
    <scope>NUCLEOTIDE SEQUENCE [LARGE SCALE GENOMIC DNA]</scope>
    <source>
        <strain evidence="8 9">DSM 110363</strain>
    </source>
</reference>
<feature type="transmembrane region" description="Helical" evidence="6">
    <location>
        <begin position="202"/>
        <end position="222"/>
    </location>
</feature>
<dbReference type="PANTHER" id="PTHR23501:SF43">
    <property type="entry name" value="MULTIDRUG TRANSPORTER, PUTATIVE (AFU_ORTHOLOGUE AFUA_6G03040)-RELATED"/>
    <property type="match status" value="1"/>
</dbReference>
<feature type="transmembrane region" description="Helical" evidence="6">
    <location>
        <begin position="391"/>
        <end position="411"/>
    </location>
</feature>
<evidence type="ECO:0000256" key="4">
    <source>
        <dbReference type="ARBA" id="ARBA00023136"/>
    </source>
</evidence>
<feature type="transmembrane region" description="Helical" evidence="6">
    <location>
        <begin position="365"/>
        <end position="384"/>
    </location>
</feature>
<accession>A0A7C8MWP1</accession>
<sequence>MSTPDATLSESLNKEPSALDHEKNDEVVPELASTRPAINYLQGLRLWVVAVAQALMLFITVLEVPVVSTALIPIVDELGEFYNVNWIVNGYLLGYVAVMVVFPKFSDIFGRKPVFLLSIMLFLIFSAACSAAQTMTQLIIFRALQGLGGGGSYSMGMVLVTEPVPRKDYPKYMSLLSIVTCLGLLLGPIIGGAIAAHTTWRWIFIINVPVAVVGLLCAAVSMPRDFPFQGRSGRPAVIKQLISRSTWGRVDILGTIIFIFAVLSFTAGFMGAGADFPWRSPYVITLLVLSGVFWITLLAWERYTTRKNGRREPILPWRFFTNQTIAAILLGCALVGGPFFVTILLLPQKFQLVNELSGLDAGVRLIPFTLASPVGTGLAAMVAGKFAIPPVWLILFGSLLQAAGFAILGTLPSTLSIPSRVYGAEILAGFAVAMGAAGQLRMMGGAVAVAIATSVFNGYTKPRLLSILGTSDTTYLLQLLATISPEDQDETRLALAAGYNQQMWVLCAFGAAQFPVALWLWRKKQIVL</sequence>
<keyword evidence="2 6" id="KW-0812">Transmembrane</keyword>
<dbReference type="OrthoDB" id="440553at2759"/>
<dbReference type="InParanoid" id="A0A7C8MWP1"/>
<feature type="transmembrane region" description="Helical" evidence="6">
    <location>
        <begin position="503"/>
        <end position="521"/>
    </location>
</feature>
<feature type="transmembrane region" description="Helical" evidence="6">
    <location>
        <begin position="114"/>
        <end position="133"/>
    </location>
</feature>
<comment type="subcellular location">
    <subcellularLocation>
        <location evidence="1">Membrane</location>
        <topology evidence="1">Multi-pass membrane protein</topology>
    </subcellularLocation>
</comment>
<protein>
    <recommendedName>
        <fullName evidence="7">Major facilitator superfamily (MFS) profile domain-containing protein</fullName>
    </recommendedName>
</protein>
<dbReference type="SUPFAM" id="SSF103473">
    <property type="entry name" value="MFS general substrate transporter"/>
    <property type="match status" value="2"/>
</dbReference>
<proteinExistence type="predicted"/>
<evidence type="ECO:0000313" key="8">
    <source>
        <dbReference type="EMBL" id="KAF2971311.1"/>
    </source>
</evidence>
<dbReference type="PROSITE" id="PS50850">
    <property type="entry name" value="MFS"/>
    <property type="match status" value="1"/>
</dbReference>
<feature type="transmembrane region" description="Helical" evidence="6">
    <location>
        <begin position="324"/>
        <end position="345"/>
    </location>
</feature>
<evidence type="ECO:0000256" key="3">
    <source>
        <dbReference type="ARBA" id="ARBA00022989"/>
    </source>
</evidence>
<dbReference type="Gene3D" id="1.20.1720.10">
    <property type="entry name" value="Multidrug resistance protein D"/>
    <property type="match status" value="1"/>
</dbReference>
<organism evidence="8 9">
    <name type="scientific">Xylaria multiplex</name>
    <dbReference type="NCBI Taxonomy" id="323545"/>
    <lineage>
        <taxon>Eukaryota</taxon>
        <taxon>Fungi</taxon>
        <taxon>Dikarya</taxon>
        <taxon>Ascomycota</taxon>
        <taxon>Pezizomycotina</taxon>
        <taxon>Sordariomycetes</taxon>
        <taxon>Xylariomycetidae</taxon>
        <taxon>Xylariales</taxon>
        <taxon>Xylariaceae</taxon>
        <taxon>Xylaria</taxon>
    </lineage>
</organism>
<evidence type="ECO:0000259" key="7">
    <source>
        <dbReference type="PROSITE" id="PS50850"/>
    </source>
</evidence>
<feature type="compositionally biased region" description="Polar residues" evidence="5">
    <location>
        <begin position="1"/>
        <end position="11"/>
    </location>
</feature>
<dbReference type="PRINTS" id="PR01036">
    <property type="entry name" value="TCRTETB"/>
</dbReference>
<dbReference type="GO" id="GO:0005886">
    <property type="term" value="C:plasma membrane"/>
    <property type="evidence" value="ECO:0007669"/>
    <property type="project" value="TreeGrafter"/>
</dbReference>
<feature type="transmembrane region" description="Helical" evidence="6">
    <location>
        <begin position="282"/>
        <end position="303"/>
    </location>
</feature>
<feature type="transmembrane region" description="Helical" evidence="6">
    <location>
        <begin position="172"/>
        <end position="196"/>
    </location>
</feature>
<dbReference type="Proteomes" id="UP000481858">
    <property type="component" value="Unassembled WGS sequence"/>
</dbReference>
<keyword evidence="4 6" id="KW-0472">Membrane</keyword>
<feature type="transmembrane region" description="Helical" evidence="6">
    <location>
        <begin position="84"/>
        <end position="102"/>
    </location>
</feature>
<keyword evidence="3 6" id="KW-1133">Transmembrane helix</keyword>
<feature type="domain" description="Major facilitator superfamily (MFS) profile" evidence="7">
    <location>
        <begin position="49"/>
        <end position="528"/>
    </location>
</feature>
<dbReference type="PANTHER" id="PTHR23501">
    <property type="entry name" value="MAJOR FACILITATOR SUPERFAMILY"/>
    <property type="match status" value="1"/>
</dbReference>
<dbReference type="AlphaFoldDB" id="A0A7C8MWP1"/>
<dbReference type="InterPro" id="IPR011701">
    <property type="entry name" value="MFS"/>
</dbReference>
<name>A0A7C8MWP1_9PEZI</name>